<feature type="region of interest" description="Disordered" evidence="1">
    <location>
        <begin position="354"/>
        <end position="463"/>
    </location>
</feature>
<evidence type="ECO:0000313" key="2">
    <source>
        <dbReference type="EMBL" id="QLL08405.1"/>
    </source>
</evidence>
<feature type="compositionally biased region" description="Acidic residues" evidence="1">
    <location>
        <begin position="378"/>
        <end position="389"/>
    </location>
</feature>
<name>A0A7D6EA38_9MYCO</name>
<feature type="compositionally biased region" description="Pro residues" evidence="1">
    <location>
        <begin position="431"/>
        <end position="442"/>
    </location>
</feature>
<protein>
    <submittedName>
        <fullName evidence="2">Uncharacterized protein</fullName>
    </submittedName>
</protein>
<gene>
    <name evidence="2" type="ORF">H0P51_05515</name>
</gene>
<accession>A0A7D6EA38</accession>
<dbReference type="Proteomes" id="UP000510682">
    <property type="component" value="Chromosome"/>
</dbReference>
<keyword evidence="3" id="KW-1185">Reference proteome</keyword>
<reference evidence="2" key="2">
    <citation type="submission" date="2020-07" db="EMBL/GenBank/DDBJ databases">
        <authorList>
            <person name="Yu X."/>
        </authorList>
    </citation>
    <scope>NUCLEOTIDE SEQUENCE [LARGE SCALE GENOMIC DNA]</scope>
    <source>
        <strain evidence="2">24T</strain>
    </source>
</reference>
<dbReference type="KEGG" id="mgor:H0P51_05515"/>
<proteinExistence type="predicted"/>
<organism evidence="2 3">
    <name type="scientific">Mycobacterium vicinigordonae</name>
    <dbReference type="NCBI Taxonomy" id="1719132"/>
    <lineage>
        <taxon>Bacteria</taxon>
        <taxon>Bacillati</taxon>
        <taxon>Actinomycetota</taxon>
        <taxon>Actinomycetes</taxon>
        <taxon>Mycobacteriales</taxon>
        <taxon>Mycobacteriaceae</taxon>
        <taxon>Mycobacterium</taxon>
    </lineage>
</organism>
<evidence type="ECO:0000256" key="1">
    <source>
        <dbReference type="SAM" id="MobiDB-lite"/>
    </source>
</evidence>
<evidence type="ECO:0000313" key="3">
    <source>
        <dbReference type="Proteomes" id="UP000510682"/>
    </source>
</evidence>
<dbReference type="AlphaFoldDB" id="A0A7D6EA38"/>
<dbReference type="EMBL" id="CP059165">
    <property type="protein sequence ID" value="QLL08405.1"/>
    <property type="molecule type" value="Genomic_DNA"/>
</dbReference>
<feature type="compositionally biased region" description="Low complexity" evidence="1">
    <location>
        <begin position="414"/>
        <end position="430"/>
    </location>
</feature>
<dbReference type="RefSeq" id="WP_180916992.1">
    <property type="nucleotide sequence ID" value="NZ_CP059165.1"/>
</dbReference>
<reference evidence="2" key="1">
    <citation type="submission" date="2020-07" db="EMBL/GenBank/DDBJ databases">
        <title>Description of Mycobacterium gordonae subsp. intergordonae subsp.nov. and Mycobacterium gordonae subsp. gordonae subsp. nov.</title>
        <authorList>
            <person name="Huang H."/>
        </authorList>
    </citation>
    <scope>NUCLEOTIDE SEQUENCE [LARGE SCALE GENOMIC DNA]</scope>
    <source>
        <strain evidence="2">24T</strain>
    </source>
</reference>
<sequence length="463" mass="47478">MAQRWDVAGRLAEGVPAVEHTQSYVRASQCLGYEHPDLTAHPGQLHDWYDSEEGLDLQALDADCSQLRATDTVVIEALRLQRAQLAALAMAWTGPGADAAIAFLQRHCDAAAAVATEVRAAAQRCESLRDNLWQLVDAKVTTVTQIDDSTLAQRPVWLAATAAVTSGAGELKVARHVVTEQIKPYVDNVIRNEWVTVMRSTRLGVDACYDMVIDRMATAAPVIFEVPGDLGPPSPPRRPGAPGVFAAAAPLMPAELSGPDPGWIPAPGISATRVPSAAAAPAAPEVLSAPNPALASADSVAPVGDAAGVAGSAGGLGGAGETGRLGGIGGVVSRIIDEMGGLLSSGLGELGDASALNSPADNADAFDEGADHKHEPDSPEEPEEVDEPEMPPAAGLSGPTGAATGPQLRPPATPTQQPTVTQPPITQAPLNVPPVNVPPVVEPAPLGSTPCEIAADELPQAGR</sequence>